<sequence>MNAPTRIQRRRTKGWRKPEGAVYVGRGTRFGNPARIAPANDHNSGLLVIWEPNGMPVGTWPADGREARRYATELYRFWITQPEQADTLRMFRELLRGRDLMCWCPPDEPCHADVLLALANEEVAS</sequence>
<name>A0ABN1HC34_9ACTN</name>
<comment type="caution">
    <text evidence="2">The sequence shown here is derived from an EMBL/GenBank/DDBJ whole genome shotgun (WGS) entry which is preliminary data.</text>
</comment>
<dbReference type="EMBL" id="BAAAGU010000009">
    <property type="protein sequence ID" value="GAA0637598.1"/>
    <property type="molecule type" value="Genomic_DNA"/>
</dbReference>
<protein>
    <submittedName>
        <fullName evidence="2">DUF4326 domain-containing protein</fullName>
    </submittedName>
</protein>
<evidence type="ECO:0000313" key="2">
    <source>
        <dbReference type="EMBL" id="GAA0637598.1"/>
    </source>
</evidence>
<evidence type="ECO:0000259" key="1">
    <source>
        <dbReference type="Pfam" id="PF14216"/>
    </source>
</evidence>
<dbReference type="Proteomes" id="UP001500724">
    <property type="component" value="Unassembled WGS sequence"/>
</dbReference>
<organism evidence="2 3">
    <name type="scientific">Streptomyces thermocarboxydovorans</name>
    <dbReference type="NCBI Taxonomy" id="59298"/>
    <lineage>
        <taxon>Bacteria</taxon>
        <taxon>Bacillati</taxon>
        <taxon>Actinomycetota</taxon>
        <taxon>Actinomycetes</taxon>
        <taxon>Kitasatosporales</taxon>
        <taxon>Streptomycetaceae</taxon>
        <taxon>Streptomyces</taxon>
    </lineage>
</organism>
<keyword evidence="3" id="KW-1185">Reference proteome</keyword>
<dbReference type="Pfam" id="PF14216">
    <property type="entry name" value="DUF4326"/>
    <property type="match status" value="1"/>
</dbReference>
<gene>
    <name evidence="2" type="ORF">GCM10009535_12520</name>
</gene>
<dbReference type="InterPro" id="IPR025475">
    <property type="entry name" value="DUF4326"/>
</dbReference>
<proteinExistence type="predicted"/>
<evidence type="ECO:0000313" key="3">
    <source>
        <dbReference type="Proteomes" id="UP001500724"/>
    </source>
</evidence>
<feature type="domain" description="DUF4326" evidence="1">
    <location>
        <begin position="11"/>
        <end position="116"/>
    </location>
</feature>
<accession>A0ABN1HC34</accession>
<dbReference type="RefSeq" id="WP_343998358.1">
    <property type="nucleotide sequence ID" value="NZ_BAAAGU010000009.1"/>
</dbReference>
<reference evidence="2 3" key="1">
    <citation type="journal article" date="2019" name="Int. J. Syst. Evol. Microbiol.">
        <title>The Global Catalogue of Microorganisms (GCM) 10K type strain sequencing project: providing services to taxonomists for standard genome sequencing and annotation.</title>
        <authorList>
            <consortium name="The Broad Institute Genomics Platform"/>
            <consortium name="The Broad Institute Genome Sequencing Center for Infectious Disease"/>
            <person name="Wu L."/>
            <person name="Ma J."/>
        </authorList>
    </citation>
    <scope>NUCLEOTIDE SEQUENCE [LARGE SCALE GENOMIC DNA]</scope>
    <source>
        <strain evidence="2 3">JCM 10367</strain>
    </source>
</reference>